<accession>A0A431TPA5</accession>
<name>A0A431TPA5_9BURK</name>
<comment type="caution">
    <text evidence="4">The sequence shown here is derived from an EMBL/GenBank/DDBJ whole genome shotgun (WGS) entry which is preliminary data.</text>
</comment>
<evidence type="ECO:0000313" key="5">
    <source>
        <dbReference type="Proteomes" id="UP000267418"/>
    </source>
</evidence>
<evidence type="ECO:0000256" key="1">
    <source>
        <dbReference type="ARBA" id="ARBA00022737"/>
    </source>
</evidence>
<dbReference type="AlphaFoldDB" id="A0A431TPA5"/>
<feature type="repeat" description="ANK" evidence="3">
    <location>
        <begin position="599"/>
        <end position="635"/>
    </location>
</feature>
<evidence type="ECO:0000256" key="2">
    <source>
        <dbReference type="ARBA" id="ARBA00023043"/>
    </source>
</evidence>
<dbReference type="InterPro" id="IPR050745">
    <property type="entry name" value="Multifunctional_regulatory"/>
</dbReference>
<dbReference type="Proteomes" id="UP000267418">
    <property type="component" value="Unassembled WGS sequence"/>
</dbReference>
<keyword evidence="5" id="KW-1185">Reference proteome</keyword>
<dbReference type="PANTHER" id="PTHR24189:SF50">
    <property type="entry name" value="ANKYRIN REPEAT AND SOCS BOX PROTEIN 2"/>
    <property type="match status" value="1"/>
</dbReference>
<dbReference type="PROSITE" id="PS50088">
    <property type="entry name" value="ANK_REPEAT"/>
    <property type="match status" value="1"/>
</dbReference>
<dbReference type="OrthoDB" id="9180058at2"/>
<dbReference type="PANTHER" id="PTHR24189">
    <property type="entry name" value="MYOTROPHIN"/>
    <property type="match status" value="1"/>
</dbReference>
<gene>
    <name evidence="4" type="ORF">EJP69_14265</name>
</gene>
<organism evidence="4 5">
    <name type="scientific">Variovorax gossypii</name>
    <dbReference type="NCBI Taxonomy" id="1679495"/>
    <lineage>
        <taxon>Bacteria</taxon>
        <taxon>Pseudomonadati</taxon>
        <taxon>Pseudomonadota</taxon>
        <taxon>Betaproteobacteria</taxon>
        <taxon>Burkholderiales</taxon>
        <taxon>Comamonadaceae</taxon>
        <taxon>Variovorax</taxon>
    </lineage>
</organism>
<dbReference type="SMART" id="SM00248">
    <property type="entry name" value="ANK"/>
    <property type="match status" value="5"/>
</dbReference>
<sequence>MPTPKSAARFPVVLSWRSAGSASLDDAPGLERLWKTWNDQLSSMESVASSRGWQIEPLAFGAPVSEKTLKALDAKLMRRTGRLLPAQLRWLLTRASACTFGWRASAEDEPDGKFAACYAGGAGALWDVEQIDPTGQALSSWVESWVEDLRENEEDAEATAMRVLWDRHLPFLHLPNGDLLVLDLSSDDPARQPVRYFSHERDGLHGHVLAADLFEFLGGWMALGCVGSTWHCWDLFTADEGPERVRLDTAGPAAERWRMWLADDPAYGPEEGAMRPQPVRASTSADFALLEAAINGDIKAAEAAIAAGARLDCADLDDQYNDENTAVVLAAKRDDLAMLEYLLRHGASLASHKLPLVAAMTTARAPTLLWLIRTGARIDPWPEERFAALHRLLDAEQLSDDEYFAVLDAMLAAGANPNVGWDAASRGASTTMLMRTGPMSQARLLAAGADPHLRDLQGRTAMHHARSPEQIKVLTDHGLDVNDFSRPPPGDTVTTPLQDVLGEWSEAAPAEAVQAFLSAGADPALADSLGNNAWAYCRHLTCAQLLAEHLPFDPAWRNARGQTCLHFAVEQGQRLYAHSRALWPQLVRWGLEIDAQDAHGNTALHLMVGYVDSEHDLPSVQQLIDMGASWEVRNHIGKTPRDLLKKKYRISAGALRTQ</sequence>
<keyword evidence="2 3" id="KW-0040">ANK repeat</keyword>
<dbReference type="InterPro" id="IPR037883">
    <property type="entry name" value="Knr4/Smi1-like_sf"/>
</dbReference>
<reference evidence="4 5" key="1">
    <citation type="submission" date="2018-12" db="EMBL/GenBank/DDBJ databases">
        <title>The genome of Variovorax gossypii DSM 100435.</title>
        <authorList>
            <person name="Gao J."/>
            <person name="Sun J."/>
        </authorList>
    </citation>
    <scope>NUCLEOTIDE SEQUENCE [LARGE SCALE GENOMIC DNA]</scope>
    <source>
        <strain evidence="4 5">DSM 100435</strain>
    </source>
</reference>
<dbReference type="SUPFAM" id="SSF160631">
    <property type="entry name" value="SMI1/KNR4-like"/>
    <property type="match status" value="1"/>
</dbReference>
<protein>
    <submittedName>
        <fullName evidence="4">Uncharacterized protein</fullName>
    </submittedName>
</protein>
<proteinExistence type="predicted"/>
<dbReference type="Gene3D" id="1.25.40.20">
    <property type="entry name" value="Ankyrin repeat-containing domain"/>
    <property type="match status" value="3"/>
</dbReference>
<dbReference type="InterPro" id="IPR002110">
    <property type="entry name" value="Ankyrin_rpt"/>
</dbReference>
<dbReference type="InterPro" id="IPR036770">
    <property type="entry name" value="Ankyrin_rpt-contain_sf"/>
</dbReference>
<dbReference type="RefSeq" id="WP_126470768.1">
    <property type="nucleotide sequence ID" value="NZ_RXOE01000002.1"/>
</dbReference>
<keyword evidence="1" id="KW-0677">Repeat</keyword>
<evidence type="ECO:0000256" key="3">
    <source>
        <dbReference type="PROSITE-ProRule" id="PRU00023"/>
    </source>
</evidence>
<evidence type="ECO:0000313" key="4">
    <source>
        <dbReference type="EMBL" id="RTQ35522.1"/>
    </source>
</evidence>
<dbReference type="SUPFAM" id="SSF48403">
    <property type="entry name" value="Ankyrin repeat"/>
    <property type="match status" value="1"/>
</dbReference>
<dbReference type="EMBL" id="RXOE01000002">
    <property type="protein sequence ID" value="RTQ35522.1"/>
    <property type="molecule type" value="Genomic_DNA"/>
</dbReference>